<reference evidence="3 4" key="1">
    <citation type="journal article" date="2017" name="Front. Cell. Infect. Microbiol.">
        <title>Chaperone-usher pili loci of human colonization factor-negative enterotoxigenic Escherichia coli.</title>
        <authorList>
            <person name="Del Canto F."/>
            <person name="Vidal R."/>
            <person name="Stine O.C."/>
            <person name="Pop M."/>
        </authorList>
    </citation>
    <scope>NUCLEOTIDE SEQUENCE [LARGE SCALE GENOMIC DNA]</scope>
    <source>
        <strain evidence="3 4">700324</strain>
    </source>
</reference>
<dbReference type="InterPro" id="IPR050065">
    <property type="entry name" value="GlmU-like"/>
</dbReference>
<name>A0A854C1T7_ECOLX</name>
<dbReference type="Proteomes" id="UP000185794">
    <property type="component" value="Unassembled WGS sequence"/>
</dbReference>
<dbReference type="InterPro" id="IPR040831">
    <property type="entry name" value="B_solenoid_ydck_rpt"/>
</dbReference>
<dbReference type="PANTHER" id="PTHR43584">
    <property type="entry name" value="NUCLEOTIDYL TRANSFERASE"/>
    <property type="match status" value="1"/>
</dbReference>
<protein>
    <recommendedName>
        <fullName evidence="5">LbetaH domain-containing protein</fullName>
    </recommendedName>
</protein>
<dbReference type="NCBIfam" id="NF040481">
    <property type="entry name" value="YdcK_fam"/>
    <property type="match status" value="1"/>
</dbReference>
<evidence type="ECO:0000313" key="4">
    <source>
        <dbReference type="Proteomes" id="UP000185794"/>
    </source>
</evidence>
<dbReference type="RefSeq" id="WP_001234022.1">
    <property type="nucleotide sequence ID" value="NZ_LRKC01000045.1"/>
</dbReference>
<dbReference type="SUPFAM" id="SSF51161">
    <property type="entry name" value="Trimeric LpxA-like enzymes"/>
    <property type="match status" value="1"/>
</dbReference>
<comment type="caution">
    <text evidence="3">The sequence shown here is derived from an EMBL/GenBank/DDBJ whole genome shotgun (WGS) entry which is preliminary data.</text>
</comment>
<dbReference type="GO" id="GO:0016779">
    <property type="term" value="F:nucleotidyltransferase activity"/>
    <property type="evidence" value="ECO:0007669"/>
    <property type="project" value="UniProtKB-ARBA"/>
</dbReference>
<dbReference type="GO" id="GO:0016746">
    <property type="term" value="F:acyltransferase activity"/>
    <property type="evidence" value="ECO:0007669"/>
    <property type="project" value="UniProtKB-KW"/>
</dbReference>
<evidence type="ECO:0000256" key="1">
    <source>
        <dbReference type="ARBA" id="ARBA00022679"/>
    </source>
</evidence>
<dbReference type="Pfam" id="PF18836">
    <property type="entry name" value="B_solenoid_ydck"/>
    <property type="match status" value="2"/>
</dbReference>
<organism evidence="3 4">
    <name type="scientific">Escherichia coli</name>
    <dbReference type="NCBI Taxonomy" id="562"/>
    <lineage>
        <taxon>Bacteria</taxon>
        <taxon>Pseudomonadati</taxon>
        <taxon>Pseudomonadota</taxon>
        <taxon>Gammaproteobacteria</taxon>
        <taxon>Enterobacterales</taxon>
        <taxon>Enterobacteriaceae</taxon>
        <taxon>Escherichia</taxon>
    </lineage>
</organism>
<dbReference type="PANTHER" id="PTHR43584:SF2">
    <property type="entry name" value="NUCLEOSIDE-DIPHOSPHATE-SUGAR PYROPHOSPHORYLASES"/>
    <property type="match status" value="1"/>
</dbReference>
<dbReference type="InterPro" id="IPR048014">
    <property type="entry name" value="YdcK-like"/>
</dbReference>
<keyword evidence="2" id="KW-0012">Acyltransferase</keyword>
<dbReference type="AlphaFoldDB" id="A0A854C1T7"/>
<gene>
    <name evidence="3" type="ORF">AWP47_00725</name>
</gene>
<proteinExistence type="predicted"/>
<dbReference type="Gene3D" id="2.160.10.10">
    <property type="entry name" value="Hexapeptide repeat proteins"/>
    <property type="match status" value="2"/>
</dbReference>
<dbReference type="EMBL" id="LRKC01000045">
    <property type="protein sequence ID" value="OKV17383.1"/>
    <property type="molecule type" value="Genomic_DNA"/>
</dbReference>
<evidence type="ECO:0000313" key="3">
    <source>
        <dbReference type="EMBL" id="OKV17383.1"/>
    </source>
</evidence>
<keyword evidence="1" id="KW-0808">Transferase</keyword>
<dbReference type="CDD" id="cd00208">
    <property type="entry name" value="LbetaH"/>
    <property type="match status" value="1"/>
</dbReference>
<evidence type="ECO:0008006" key="5">
    <source>
        <dbReference type="Google" id="ProtNLM"/>
    </source>
</evidence>
<dbReference type="InterPro" id="IPR011004">
    <property type="entry name" value="Trimer_LpxA-like_sf"/>
</dbReference>
<accession>A0A854C1T7</accession>
<evidence type="ECO:0000256" key="2">
    <source>
        <dbReference type="ARBA" id="ARBA00023315"/>
    </source>
</evidence>
<sequence>MRKYRLSEEQRAFSYQDDGTKKSVLLWQIIAMSDFNDVIAGTAGGWIDRETVLAQEGNCWIYDQNAIAFGGTVISGNTRITGTSVLWGEVYATDNVWIDNSEVSQGAYISDSVTIRDSLVCGQCRIFGHALIDQHSMIVAAQGLTSDHQLLLQIYDRARVSASRIVHQAQIYGDAVVRYAFIEHRAEVFDFASIEGNEENNVWLCDCAKVYGHAQVKAGIEEDAIPTIHYSSQVAEYANVEGNCVLKHHVLIGGKAVVRGGPILLDEHVVIQGESRITGAVIIENHVELTDHAVVEAFDGDTVHVRGPKVINGEELITRTPLAGLL</sequence>